<dbReference type="InterPro" id="IPR001128">
    <property type="entry name" value="Cyt_P450"/>
</dbReference>
<dbReference type="Proteomes" id="UP000825729">
    <property type="component" value="Unassembled WGS sequence"/>
</dbReference>
<comment type="similarity">
    <text evidence="1 3">Belongs to the cytochrome P450 family.</text>
</comment>
<keyword evidence="2 3" id="KW-0408">Iron</keyword>
<dbReference type="InterPro" id="IPR017972">
    <property type="entry name" value="Cyt_P450_CS"/>
</dbReference>
<dbReference type="Pfam" id="PF00067">
    <property type="entry name" value="p450"/>
    <property type="match status" value="1"/>
</dbReference>
<comment type="caution">
    <text evidence="5">The sequence shown here is derived from an EMBL/GenBank/DDBJ whole genome shotgun (WGS) entry which is preliminary data.</text>
</comment>
<dbReference type="SUPFAM" id="SSF48264">
    <property type="entry name" value="Cytochrome P450"/>
    <property type="match status" value="1"/>
</dbReference>
<dbReference type="PANTHER" id="PTHR47950:SF48">
    <property type="entry name" value="CYTOCHROME P450 FAMILY PROTEIN, EXPRESSED"/>
    <property type="match status" value="1"/>
</dbReference>
<sequence length="464" mass="52415">MEINLEEMDSFVVALVFPILVLWILWRLLNTGLQREKLPPGPVPMPLIGSLFKLAGDDHPHRTLAGLAVTYGPLMSLRLGQVTAVVVSSATAAKEVLQKHDQSFAGRAVVDAIRCQGHEHASVVWLPPDQRWRRLRSLCNTFIFSSQRLDASQGVRRRKVAELLAHVDGCAALGKGVDVGKVAFTTFLNLISNTIFSVDMVYDVDSKTAGEFKALVDEIMEEVGKPNVVDAFPILRRINPQGIRRKVTSSFAKLHEIFEKKIEEREASRSSSTPDYRQRNDFLGALLDQRENGVELSRFELKTLFLDLFIAGSDTNSVTIEWVMTELLRNPESMAQARTELEEVMGERKEVEESDIAQLPYLQAIVKETLRLIARDDELWENPELFNPKRFLGTSSNVDYRGRHFELIPFGAGRRRCPGLPLAYRMVHLMLASLLHSFIWSLPEADRELIWEKGSECHSRSPSL</sequence>
<dbReference type="GO" id="GO:0020037">
    <property type="term" value="F:heme binding"/>
    <property type="evidence" value="ECO:0007669"/>
    <property type="project" value="InterPro"/>
</dbReference>
<dbReference type="InterPro" id="IPR002401">
    <property type="entry name" value="Cyt_P450_E_grp-I"/>
</dbReference>
<evidence type="ECO:0000256" key="4">
    <source>
        <dbReference type="SAM" id="Phobius"/>
    </source>
</evidence>
<keyword evidence="6" id="KW-1185">Reference proteome</keyword>
<dbReference type="PROSITE" id="PS00086">
    <property type="entry name" value="CYTOCHROME_P450"/>
    <property type="match status" value="1"/>
</dbReference>
<evidence type="ECO:0000256" key="3">
    <source>
        <dbReference type="RuleBase" id="RU000461"/>
    </source>
</evidence>
<dbReference type="GO" id="GO:0005506">
    <property type="term" value="F:iron ion binding"/>
    <property type="evidence" value="ECO:0007669"/>
    <property type="project" value="InterPro"/>
</dbReference>
<dbReference type="PANTHER" id="PTHR47950">
    <property type="entry name" value="CYTOCHROME P450, FAMILY 76, SUBFAMILY C, POLYPEPTIDE 5-RELATED"/>
    <property type="match status" value="1"/>
</dbReference>
<feature type="transmembrane region" description="Helical" evidence="4">
    <location>
        <begin position="12"/>
        <end position="29"/>
    </location>
</feature>
<dbReference type="EMBL" id="JAINDJ010000007">
    <property type="protein sequence ID" value="KAG9441588.1"/>
    <property type="molecule type" value="Genomic_DNA"/>
</dbReference>
<dbReference type="AlphaFoldDB" id="A0AAV7E2G9"/>
<keyword evidence="4" id="KW-0812">Transmembrane</keyword>
<proteinExistence type="inferred from homology"/>
<dbReference type="PRINTS" id="PR00385">
    <property type="entry name" value="P450"/>
</dbReference>
<keyword evidence="2 3" id="KW-0349">Heme</keyword>
<keyword evidence="4" id="KW-1133">Transmembrane helix</keyword>
<organism evidence="5 6">
    <name type="scientific">Aristolochia fimbriata</name>
    <name type="common">White veined hardy Dutchman's pipe vine</name>
    <dbReference type="NCBI Taxonomy" id="158543"/>
    <lineage>
        <taxon>Eukaryota</taxon>
        <taxon>Viridiplantae</taxon>
        <taxon>Streptophyta</taxon>
        <taxon>Embryophyta</taxon>
        <taxon>Tracheophyta</taxon>
        <taxon>Spermatophyta</taxon>
        <taxon>Magnoliopsida</taxon>
        <taxon>Magnoliidae</taxon>
        <taxon>Piperales</taxon>
        <taxon>Aristolochiaceae</taxon>
        <taxon>Aristolochia</taxon>
    </lineage>
</organism>
<keyword evidence="2 3" id="KW-0479">Metal-binding</keyword>
<dbReference type="Gene3D" id="1.10.630.10">
    <property type="entry name" value="Cytochrome P450"/>
    <property type="match status" value="2"/>
</dbReference>
<evidence type="ECO:0000256" key="2">
    <source>
        <dbReference type="PIRSR" id="PIRSR602401-1"/>
    </source>
</evidence>
<evidence type="ECO:0000313" key="5">
    <source>
        <dbReference type="EMBL" id="KAG9441588.1"/>
    </source>
</evidence>
<dbReference type="InterPro" id="IPR036396">
    <property type="entry name" value="Cyt_P450_sf"/>
</dbReference>
<keyword evidence="3" id="KW-0503">Monooxygenase</keyword>
<evidence type="ECO:0000313" key="6">
    <source>
        <dbReference type="Proteomes" id="UP000825729"/>
    </source>
</evidence>
<gene>
    <name evidence="5" type="ORF">H6P81_017442</name>
</gene>
<name>A0AAV7E2G9_ARIFI</name>
<dbReference type="CDD" id="cd11073">
    <property type="entry name" value="CYP76-like"/>
    <property type="match status" value="1"/>
</dbReference>
<accession>A0AAV7E2G9</accession>
<dbReference type="GO" id="GO:0004497">
    <property type="term" value="F:monooxygenase activity"/>
    <property type="evidence" value="ECO:0007669"/>
    <property type="project" value="UniProtKB-KW"/>
</dbReference>
<evidence type="ECO:0008006" key="7">
    <source>
        <dbReference type="Google" id="ProtNLM"/>
    </source>
</evidence>
<comment type="cofactor">
    <cofactor evidence="2">
        <name>heme</name>
        <dbReference type="ChEBI" id="CHEBI:30413"/>
    </cofactor>
</comment>
<keyword evidence="3" id="KW-0560">Oxidoreductase</keyword>
<dbReference type="GO" id="GO:0016705">
    <property type="term" value="F:oxidoreductase activity, acting on paired donors, with incorporation or reduction of molecular oxygen"/>
    <property type="evidence" value="ECO:0007669"/>
    <property type="project" value="InterPro"/>
</dbReference>
<protein>
    <recommendedName>
        <fullName evidence="7">Cytochrome P450</fullName>
    </recommendedName>
</protein>
<evidence type="ECO:0000256" key="1">
    <source>
        <dbReference type="ARBA" id="ARBA00010617"/>
    </source>
</evidence>
<keyword evidence="4" id="KW-0472">Membrane</keyword>
<dbReference type="PRINTS" id="PR00463">
    <property type="entry name" value="EP450I"/>
</dbReference>
<feature type="binding site" description="axial binding residue" evidence="2">
    <location>
        <position position="417"/>
    </location>
    <ligand>
        <name>heme</name>
        <dbReference type="ChEBI" id="CHEBI:30413"/>
    </ligand>
    <ligandPart>
        <name>Fe</name>
        <dbReference type="ChEBI" id="CHEBI:18248"/>
    </ligandPart>
</feature>
<reference evidence="5 6" key="1">
    <citation type="submission" date="2021-07" db="EMBL/GenBank/DDBJ databases">
        <title>The Aristolochia fimbriata genome: insights into angiosperm evolution, floral development and chemical biosynthesis.</title>
        <authorList>
            <person name="Jiao Y."/>
        </authorList>
    </citation>
    <scope>NUCLEOTIDE SEQUENCE [LARGE SCALE GENOMIC DNA]</scope>
    <source>
        <strain evidence="5">IBCAS-2021</strain>
        <tissue evidence="5">Leaf</tissue>
    </source>
</reference>